<dbReference type="EMBL" id="LT629736">
    <property type="protein sequence ID" value="SDS82983.1"/>
    <property type="molecule type" value="Genomic_DNA"/>
</dbReference>
<reference evidence="15" key="1">
    <citation type="submission" date="2016-10" db="EMBL/GenBank/DDBJ databases">
        <authorList>
            <person name="Varghese N."/>
            <person name="Submissions S."/>
        </authorList>
    </citation>
    <scope>NUCLEOTIDE SEQUENCE [LARGE SCALE GENOMIC DNA]</scope>
    <source>
        <strain evidence="15">NRRL B-51270</strain>
    </source>
</reference>
<dbReference type="InterPro" id="IPR001173">
    <property type="entry name" value="Glyco_trans_2-like"/>
</dbReference>
<comment type="subcellular location">
    <subcellularLocation>
        <location evidence="1">Cell inner membrane</location>
        <topology evidence="1">Multi-pass membrane protein</topology>
    </subcellularLocation>
</comment>
<evidence type="ECO:0000256" key="4">
    <source>
        <dbReference type="ARBA" id="ARBA00020585"/>
    </source>
</evidence>
<keyword evidence="15" id="KW-1185">Reference proteome</keyword>
<evidence type="ECO:0000256" key="10">
    <source>
        <dbReference type="ARBA" id="ARBA00022989"/>
    </source>
</evidence>
<dbReference type="Proteomes" id="UP000243207">
    <property type="component" value="Chromosome I"/>
</dbReference>
<comment type="similarity">
    <text evidence="3">Belongs to the glycosyltransferase 2 family. OpgH subfamily.</text>
</comment>
<dbReference type="GO" id="GO:0005886">
    <property type="term" value="C:plasma membrane"/>
    <property type="evidence" value="ECO:0007669"/>
    <property type="project" value="UniProtKB-SubCell"/>
</dbReference>
<feature type="transmembrane region" description="Helical" evidence="12">
    <location>
        <begin position="521"/>
        <end position="541"/>
    </location>
</feature>
<organism evidence="14 15">
    <name type="scientific">Halopseudomonas xinjiangensis</name>
    <dbReference type="NCBI Taxonomy" id="487184"/>
    <lineage>
        <taxon>Bacteria</taxon>
        <taxon>Pseudomonadati</taxon>
        <taxon>Pseudomonadota</taxon>
        <taxon>Gammaproteobacteria</taxon>
        <taxon>Pseudomonadales</taxon>
        <taxon>Pseudomonadaceae</taxon>
        <taxon>Halopseudomonas</taxon>
    </lineage>
</organism>
<evidence type="ECO:0000256" key="9">
    <source>
        <dbReference type="ARBA" id="ARBA00022692"/>
    </source>
</evidence>
<dbReference type="NCBIfam" id="NF003958">
    <property type="entry name" value="PRK05454.2-1"/>
    <property type="match status" value="1"/>
</dbReference>
<evidence type="ECO:0000256" key="7">
    <source>
        <dbReference type="ARBA" id="ARBA00022676"/>
    </source>
</evidence>
<dbReference type="PANTHER" id="PTHR43867">
    <property type="entry name" value="CELLULOSE SYNTHASE CATALYTIC SUBUNIT A [UDP-FORMING]"/>
    <property type="match status" value="1"/>
</dbReference>
<evidence type="ECO:0000256" key="12">
    <source>
        <dbReference type="SAM" id="Phobius"/>
    </source>
</evidence>
<feature type="domain" description="Glycosyltransferase 2-like" evidence="13">
    <location>
        <begin position="208"/>
        <end position="407"/>
    </location>
</feature>
<dbReference type="AlphaFoldDB" id="A0A1H1VE49"/>
<evidence type="ECO:0000256" key="5">
    <source>
        <dbReference type="ARBA" id="ARBA00022475"/>
    </source>
</evidence>
<evidence type="ECO:0000256" key="1">
    <source>
        <dbReference type="ARBA" id="ARBA00004429"/>
    </source>
</evidence>
<dbReference type="STRING" id="487184.SAMN05216421_2279"/>
<dbReference type="InterPro" id="IPR029044">
    <property type="entry name" value="Nucleotide-diphossugar_trans"/>
</dbReference>
<dbReference type="NCBIfam" id="NF003962">
    <property type="entry name" value="PRK05454.2-5"/>
    <property type="match status" value="1"/>
</dbReference>
<evidence type="ECO:0000313" key="15">
    <source>
        <dbReference type="Proteomes" id="UP000243207"/>
    </source>
</evidence>
<comment type="pathway">
    <text evidence="2">Glycan metabolism; osmoregulated periplasmic glucan (OPG) biosynthesis.</text>
</comment>
<accession>A0A1H1VE49</accession>
<keyword evidence="10 12" id="KW-1133">Transmembrane helix</keyword>
<feature type="transmembrane region" description="Helical" evidence="12">
    <location>
        <begin position="547"/>
        <end position="572"/>
    </location>
</feature>
<dbReference type="RefSeq" id="WP_093394703.1">
    <property type="nucleotide sequence ID" value="NZ_LT629736.1"/>
</dbReference>
<dbReference type="InterPro" id="IPR050321">
    <property type="entry name" value="Glycosyltr_2/OpgH_subfam"/>
</dbReference>
<proteinExistence type="inferred from homology"/>
<protein>
    <recommendedName>
        <fullName evidence="4">Glucans biosynthesis glucosyltransferase H</fullName>
    </recommendedName>
</protein>
<dbReference type="Gene3D" id="3.90.550.10">
    <property type="entry name" value="Spore Coat Polysaccharide Biosynthesis Protein SpsA, Chain A"/>
    <property type="match status" value="1"/>
</dbReference>
<feature type="transmembrane region" description="Helical" evidence="12">
    <location>
        <begin position="379"/>
        <end position="402"/>
    </location>
</feature>
<keyword evidence="6" id="KW-0997">Cell inner membrane</keyword>
<evidence type="ECO:0000259" key="13">
    <source>
        <dbReference type="Pfam" id="PF13632"/>
    </source>
</evidence>
<dbReference type="SUPFAM" id="SSF53448">
    <property type="entry name" value="Nucleotide-diphospho-sugar transferases"/>
    <property type="match status" value="1"/>
</dbReference>
<evidence type="ECO:0000256" key="11">
    <source>
        <dbReference type="ARBA" id="ARBA00023136"/>
    </source>
</evidence>
<feature type="transmembrane region" description="Helical" evidence="12">
    <location>
        <begin position="433"/>
        <end position="457"/>
    </location>
</feature>
<sequence length="699" mass="79543">MSARRNDTGGPRPRTRWRLAAAIRRILLLVVVLAQTATATWFMLSVLPYHGGNGLEIAMAAIFAVLFLWISLGFWIGVFGFWFRRIGDRHALLSQQSAETLAATPLRRTAILLPIYHEPIDRTLGGLRAVYHSLERTGALEHFDFFILSDSRDPDVWLREQSAWAELCEELGAEGKLFYRRRTLNLNYKSGNIGDFLRRWGRQYDYMTVLDADSLMDGETLVRMVQLMQRHPQVGILQTSPTLINGRSLFARVQQFANQLYGPLFTTGLASVQLGEAAFWGHNAILRIEPFMRHCGLRKLRGWGLFRGPITSHDFVEAAYMGRAGYEVWLEPGLSGSYEESPPTLVDELTRDRRWAKGNMQHLWLLFAGRRLRLAHRFALLNGIMSYLASPLWLIFLILTTIETARLVLLPIEYFPDQYQLYPQWPEWRPMRAIVLVSLTFTLLFLPKLLAALDVVFKRRTRVYGGAGRLFGSVLVEMLLSALLAPIRMLTQSRYVVEALFNVTLKWAGQNRTAELSWGSAILNQAMGTLLALGWALFALWLDPMFFIWSLPVALPLIFAAPIFVLLSGVAAGDWLRKRRWLAVPEEIDGSPLIDDLVTGRSLDRLDADYPAFCEAILNPRINLLHASLARNCRRGPRRERLEQLCRECLEKGPRAIASADQSRLAKDSTSLTWLHEHAWNAPPSSPWGRLIRTRINLG</sequence>
<keyword evidence="9 12" id="KW-0812">Transmembrane</keyword>
<evidence type="ECO:0000256" key="8">
    <source>
        <dbReference type="ARBA" id="ARBA00022679"/>
    </source>
</evidence>
<gene>
    <name evidence="14" type="ORF">SAMN05216421_2279</name>
</gene>
<dbReference type="PANTHER" id="PTHR43867:SF5">
    <property type="entry name" value="GLUCANS BIOSYNTHESIS GLUCOSYLTRANSFERASE H"/>
    <property type="match status" value="1"/>
</dbReference>
<keyword evidence="11 12" id="KW-0472">Membrane</keyword>
<feature type="transmembrane region" description="Helical" evidence="12">
    <location>
        <begin position="26"/>
        <end position="51"/>
    </location>
</feature>
<evidence type="ECO:0000256" key="3">
    <source>
        <dbReference type="ARBA" id="ARBA00009337"/>
    </source>
</evidence>
<keyword evidence="8 14" id="KW-0808">Transferase</keyword>
<dbReference type="OrthoDB" id="9775281at2"/>
<evidence type="ECO:0000313" key="14">
    <source>
        <dbReference type="EMBL" id="SDS82983.1"/>
    </source>
</evidence>
<dbReference type="CDD" id="cd04191">
    <property type="entry name" value="Glucan_BSP_MdoH"/>
    <property type="match status" value="1"/>
</dbReference>
<dbReference type="Pfam" id="PF13632">
    <property type="entry name" value="Glyco_trans_2_3"/>
    <property type="match status" value="1"/>
</dbReference>
<keyword evidence="5" id="KW-1003">Cell membrane</keyword>
<feature type="transmembrane region" description="Helical" evidence="12">
    <location>
        <begin position="57"/>
        <end position="83"/>
    </location>
</feature>
<evidence type="ECO:0000256" key="2">
    <source>
        <dbReference type="ARBA" id="ARBA00005001"/>
    </source>
</evidence>
<dbReference type="GO" id="GO:0016758">
    <property type="term" value="F:hexosyltransferase activity"/>
    <property type="evidence" value="ECO:0007669"/>
    <property type="project" value="TreeGrafter"/>
</dbReference>
<keyword evidence="7" id="KW-0328">Glycosyltransferase</keyword>
<name>A0A1H1VE49_9GAMM</name>
<evidence type="ECO:0000256" key="6">
    <source>
        <dbReference type="ARBA" id="ARBA00022519"/>
    </source>
</evidence>